<sequence>MHQVRRFCIFCRIFTRKTEEVKKEKVKLDRANA</sequence>
<name>A0A0V0YWC7_9BILA</name>
<organism evidence="2 3">
    <name type="scientific">Trichinella patagoniensis</name>
    <dbReference type="NCBI Taxonomy" id="990121"/>
    <lineage>
        <taxon>Eukaryota</taxon>
        <taxon>Metazoa</taxon>
        <taxon>Ecdysozoa</taxon>
        <taxon>Nematoda</taxon>
        <taxon>Enoplea</taxon>
        <taxon>Dorylaimia</taxon>
        <taxon>Trichinellida</taxon>
        <taxon>Trichinellidae</taxon>
        <taxon>Trichinella</taxon>
    </lineage>
</organism>
<dbReference type="EMBL" id="JYDQ01005439">
    <property type="protein sequence ID" value="KRX80155.1"/>
    <property type="molecule type" value="Genomic_DNA"/>
</dbReference>
<dbReference type="EMBL" id="JYDQ01001907">
    <property type="protein sequence ID" value="KRY04496.1"/>
    <property type="molecule type" value="Genomic_DNA"/>
</dbReference>
<dbReference type="AlphaFoldDB" id="A0A0V0YWC7"/>
<accession>A0A0V0YWC7</accession>
<keyword evidence="3" id="KW-1185">Reference proteome</keyword>
<evidence type="ECO:0000313" key="2">
    <source>
        <dbReference type="EMBL" id="KRY04496.1"/>
    </source>
</evidence>
<proteinExistence type="predicted"/>
<reference evidence="2 3" key="1">
    <citation type="submission" date="2015-01" db="EMBL/GenBank/DDBJ databases">
        <title>Evolution of Trichinella species and genotypes.</title>
        <authorList>
            <person name="Korhonen P.K."/>
            <person name="Edoardo P."/>
            <person name="Giuseppe L.R."/>
            <person name="Gasser R.B."/>
        </authorList>
    </citation>
    <scope>NUCLEOTIDE SEQUENCE [LARGE SCALE GENOMIC DNA]</scope>
    <source>
        <strain evidence="2">ISS2496</strain>
    </source>
</reference>
<dbReference type="Proteomes" id="UP000054783">
    <property type="component" value="Unassembled WGS sequence"/>
</dbReference>
<gene>
    <name evidence="2" type="ORF">T12_13180</name>
    <name evidence="1" type="ORF">T12_981</name>
</gene>
<protein>
    <submittedName>
        <fullName evidence="2">Uncharacterized protein</fullName>
    </submittedName>
</protein>
<evidence type="ECO:0000313" key="1">
    <source>
        <dbReference type="EMBL" id="KRX80155.1"/>
    </source>
</evidence>
<comment type="caution">
    <text evidence="2">The sequence shown here is derived from an EMBL/GenBank/DDBJ whole genome shotgun (WGS) entry which is preliminary data.</text>
</comment>
<evidence type="ECO:0000313" key="3">
    <source>
        <dbReference type="Proteomes" id="UP000054783"/>
    </source>
</evidence>